<dbReference type="GO" id="GO:0022857">
    <property type="term" value="F:transmembrane transporter activity"/>
    <property type="evidence" value="ECO:0007669"/>
    <property type="project" value="InterPro"/>
</dbReference>
<dbReference type="EMBL" id="UINC01018591">
    <property type="protein sequence ID" value="SVA78229.1"/>
    <property type="molecule type" value="Genomic_DNA"/>
</dbReference>
<accession>A0A381YMN9</accession>
<dbReference type="AlphaFoldDB" id="A0A381YMN9"/>
<evidence type="ECO:0008006" key="11">
    <source>
        <dbReference type="Google" id="ProtNLM"/>
    </source>
</evidence>
<feature type="non-terminal residue" evidence="10">
    <location>
        <position position="1"/>
    </location>
</feature>
<dbReference type="CDD" id="cd06582">
    <property type="entry name" value="TM_PBP1_LivH_like"/>
    <property type="match status" value="1"/>
</dbReference>
<evidence type="ECO:0000256" key="6">
    <source>
        <dbReference type="ARBA" id="ARBA00022989"/>
    </source>
</evidence>
<keyword evidence="3" id="KW-1003">Cell membrane</keyword>
<keyword evidence="5" id="KW-0029">Amino-acid transport</keyword>
<feature type="transmembrane region" description="Helical" evidence="9">
    <location>
        <begin position="228"/>
        <end position="255"/>
    </location>
</feature>
<evidence type="ECO:0000256" key="2">
    <source>
        <dbReference type="ARBA" id="ARBA00022448"/>
    </source>
</evidence>
<evidence type="ECO:0000256" key="5">
    <source>
        <dbReference type="ARBA" id="ARBA00022970"/>
    </source>
</evidence>
<evidence type="ECO:0000256" key="4">
    <source>
        <dbReference type="ARBA" id="ARBA00022692"/>
    </source>
</evidence>
<evidence type="ECO:0000256" key="7">
    <source>
        <dbReference type="ARBA" id="ARBA00023136"/>
    </source>
</evidence>
<dbReference type="PANTHER" id="PTHR11795">
    <property type="entry name" value="BRANCHED-CHAIN AMINO ACID TRANSPORT SYSTEM PERMEASE PROTEIN LIVH"/>
    <property type="match status" value="1"/>
</dbReference>
<feature type="transmembrane region" description="Helical" evidence="9">
    <location>
        <begin position="261"/>
        <end position="281"/>
    </location>
</feature>
<keyword evidence="6 9" id="KW-1133">Transmembrane helix</keyword>
<comment type="subcellular location">
    <subcellularLocation>
        <location evidence="1">Cell membrane</location>
        <topology evidence="1">Multi-pass membrane protein</topology>
    </subcellularLocation>
</comment>
<dbReference type="InterPro" id="IPR052157">
    <property type="entry name" value="BCAA_transport_permease"/>
</dbReference>
<dbReference type="GO" id="GO:0005886">
    <property type="term" value="C:plasma membrane"/>
    <property type="evidence" value="ECO:0007669"/>
    <property type="project" value="UniProtKB-SubCell"/>
</dbReference>
<keyword evidence="4 9" id="KW-0812">Transmembrane</keyword>
<keyword evidence="2" id="KW-0813">Transport</keyword>
<evidence type="ECO:0000256" key="1">
    <source>
        <dbReference type="ARBA" id="ARBA00004651"/>
    </source>
</evidence>
<dbReference type="Pfam" id="PF02653">
    <property type="entry name" value="BPD_transp_2"/>
    <property type="match status" value="1"/>
</dbReference>
<dbReference type="InterPro" id="IPR001851">
    <property type="entry name" value="ABC_transp_permease"/>
</dbReference>
<name>A0A381YMN9_9ZZZZ</name>
<evidence type="ECO:0000256" key="3">
    <source>
        <dbReference type="ARBA" id="ARBA00022475"/>
    </source>
</evidence>
<feature type="transmembrane region" description="Helical" evidence="9">
    <location>
        <begin position="147"/>
        <end position="164"/>
    </location>
</feature>
<feature type="transmembrane region" description="Helical" evidence="9">
    <location>
        <begin position="193"/>
        <end position="216"/>
    </location>
</feature>
<organism evidence="10">
    <name type="scientific">marine metagenome</name>
    <dbReference type="NCBI Taxonomy" id="408172"/>
    <lineage>
        <taxon>unclassified sequences</taxon>
        <taxon>metagenomes</taxon>
        <taxon>ecological metagenomes</taxon>
    </lineage>
</organism>
<comment type="similarity">
    <text evidence="8">Belongs to the binding-protein-dependent transport system permease family. LivHM subfamily.</text>
</comment>
<sequence>VSQLSNVVVSIIFDGLAYAMILFIISVGLSVTMGLMGFVNLAHGVFAMAGGYFMTSLMSQIGVPFIPALLLAAIAVGIVSVAFERVFYAPLYKAGELDQVLLCIGLVFMATASFTYVFGPDPVTIKVPEELRGQLDLGFRRFPTYRVFMIGTGLLMALGIWYGFEKTMIGARVRAAVDNPMMAQSVGINVDRLFRFTFALGSGLAALGGGLAVDILGLSPSFAIQYLVLFLIVVAVGGLGTIKGAFVAALILGVIDNGGKYLWPEGGAFFIYVIAIVVLLLRPNGLYGRHG</sequence>
<protein>
    <recommendedName>
        <fullName evidence="11">Branched-chain amino acid ABC transporter permease</fullName>
    </recommendedName>
</protein>
<proteinExistence type="inferred from homology"/>
<dbReference type="PANTHER" id="PTHR11795:SF442">
    <property type="entry name" value="ABC TRANSPORTER ATP-BINDING PROTEIN"/>
    <property type="match status" value="1"/>
</dbReference>
<evidence type="ECO:0000256" key="9">
    <source>
        <dbReference type="SAM" id="Phobius"/>
    </source>
</evidence>
<evidence type="ECO:0000256" key="8">
    <source>
        <dbReference type="ARBA" id="ARBA00037998"/>
    </source>
</evidence>
<feature type="transmembrane region" description="Helical" evidence="9">
    <location>
        <begin position="7"/>
        <end position="29"/>
    </location>
</feature>
<evidence type="ECO:0000313" key="10">
    <source>
        <dbReference type="EMBL" id="SVA78229.1"/>
    </source>
</evidence>
<feature type="transmembrane region" description="Helical" evidence="9">
    <location>
        <begin position="99"/>
        <end position="118"/>
    </location>
</feature>
<keyword evidence="7 9" id="KW-0472">Membrane</keyword>
<reference evidence="10" key="1">
    <citation type="submission" date="2018-05" db="EMBL/GenBank/DDBJ databases">
        <authorList>
            <person name="Lanie J.A."/>
            <person name="Ng W.-L."/>
            <person name="Kazmierczak K.M."/>
            <person name="Andrzejewski T.M."/>
            <person name="Davidsen T.M."/>
            <person name="Wayne K.J."/>
            <person name="Tettelin H."/>
            <person name="Glass J.I."/>
            <person name="Rusch D."/>
            <person name="Podicherti R."/>
            <person name="Tsui H.-C.T."/>
            <person name="Winkler M.E."/>
        </authorList>
    </citation>
    <scope>NUCLEOTIDE SEQUENCE</scope>
</reference>
<feature type="transmembrane region" description="Helical" evidence="9">
    <location>
        <begin position="65"/>
        <end position="87"/>
    </location>
</feature>
<dbReference type="GO" id="GO:0006865">
    <property type="term" value="P:amino acid transport"/>
    <property type="evidence" value="ECO:0007669"/>
    <property type="project" value="UniProtKB-KW"/>
</dbReference>
<gene>
    <name evidence="10" type="ORF">METZ01_LOCUS131083</name>
</gene>